<gene>
    <name evidence="1" type="ORF">B0T20DRAFT_476954</name>
</gene>
<proteinExistence type="predicted"/>
<accession>A0AAE0PJ60</accession>
<dbReference type="Proteomes" id="UP001281003">
    <property type="component" value="Unassembled WGS sequence"/>
</dbReference>
<evidence type="ECO:0000313" key="1">
    <source>
        <dbReference type="EMBL" id="KAK3400841.1"/>
    </source>
</evidence>
<keyword evidence="2" id="KW-1185">Reference proteome</keyword>
<reference evidence="1" key="2">
    <citation type="submission" date="2023-07" db="EMBL/GenBank/DDBJ databases">
        <authorList>
            <consortium name="Lawrence Berkeley National Laboratory"/>
            <person name="Haridas S."/>
            <person name="Hensen N."/>
            <person name="Bonometti L."/>
            <person name="Westerberg I."/>
            <person name="Brannstrom I.O."/>
            <person name="Guillou S."/>
            <person name="Cros-Aarteil S."/>
            <person name="Calhoun S."/>
            <person name="Kuo A."/>
            <person name="Mondo S."/>
            <person name="Pangilinan J."/>
            <person name="Riley R."/>
            <person name="LaButti K."/>
            <person name="Andreopoulos B."/>
            <person name="Lipzen A."/>
            <person name="Chen C."/>
            <person name="Yanf M."/>
            <person name="Daum C."/>
            <person name="Ng V."/>
            <person name="Clum A."/>
            <person name="Steindorff A."/>
            <person name="Ohm R."/>
            <person name="Martin F."/>
            <person name="Silar P."/>
            <person name="Natvig D."/>
            <person name="Lalanne C."/>
            <person name="Gautier V."/>
            <person name="Ament-velasquez S.L."/>
            <person name="Kruys A."/>
            <person name="Hutchinson M.I."/>
            <person name="Powell A.J."/>
            <person name="Barry K."/>
            <person name="Miller A.N."/>
            <person name="Grigoriev I.V."/>
            <person name="Debuchy R."/>
            <person name="Gladieux P."/>
            <person name="Thoren M.H."/>
            <person name="Johannesson H."/>
        </authorList>
    </citation>
    <scope>NUCLEOTIDE SEQUENCE</scope>
    <source>
        <strain evidence="1">FGSC 1904</strain>
    </source>
</reference>
<dbReference type="AlphaFoldDB" id="A0AAE0PJ60"/>
<dbReference type="EMBL" id="JAUTDP010000003">
    <property type="protein sequence ID" value="KAK3400841.1"/>
    <property type="molecule type" value="Genomic_DNA"/>
</dbReference>
<name>A0AAE0PJ60_SORBR</name>
<reference evidence="1" key="1">
    <citation type="journal article" date="2023" name="Mol. Phylogenet. Evol.">
        <title>Genome-scale phylogeny and comparative genomics of the fungal order Sordariales.</title>
        <authorList>
            <person name="Hensen N."/>
            <person name="Bonometti L."/>
            <person name="Westerberg I."/>
            <person name="Brannstrom I.O."/>
            <person name="Guillou S."/>
            <person name="Cros-Aarteil S."/>
            <person name="Calhoun S."/>
            <person name="Haridas S."/>
            <person name="Kuo A."/>
            <person name="Mondo S."/>
            <person name="Pangilinan J."/>
            <person name="Riley R."/>
            <person name="LaButti K."/>
            <person name="Andreopoulos B."/>
            <person name="Lipzen A."/>
            <person name="Chen C."/>
            <person name="Yan M."/>
            <person name="Daum C."/>
            <person name="Ng V."/>
            <person name="Clum A."/>
            <person name="Steindorff A."/>
            <person name="Ohm R.A."/>
            <person name="Martin F."/>
            <person name="Silar P."/>
            <person name="Natvig D.O."/>
            <person name="Lalanne C."/>
            <person name="Gautier V."/>
            <person name="Ament-Velasquez S.L."/>
            <person name="Kruys A."/>
            <person name="Hutchinson M.I."/>
            <person name="Powell A.J."/>
            <person name="Barry K."/>
            <person name="Miller A.N."/>
            <person name="Grigoriev I.V."/>
            <person name="Debuchy R."/>
            <person name="Gladieux P."/>
            <person name="Hiltunen Thoren M."/>
            <person name="Johannesson H."/>
        </authorList>
    </citation>
    <scope>NUCLEOTIDE SEQUENCE</scope>
    <source>
        <strain evidence="1">FGSC 1904</strain>
    </source>
</reference>
<evidence type="ECO:0000313" key="2">
    <source>
        <dbReference type="Proteomes" id="UP001281003"/>
    </source>
</evidence>
<organism evidence="1 2">
    <name type="scientific">Sordaria brevicollis</name>
    <dbReference type="NCBI Taxonomy" id="83679"/>
    <lineage>
        <taxon>Eukaryota</taxon>
        <taxon>Fungi</taxon>
        <taxon>Dikarya</taxon>
        <taxon>Ascomycota</taxon>
        <taxon>Pezizomycotina</taxon>
        <taxon>Sordariomycetes</taxon>
        <taxon>Sordariomycetidae</taxon>
        <taxon>Sordariales</taxon>
        <taxon>Sordariaceae</taxon>
        <taxon>Sordaria</taxon>
    </lineage>
</organism>
<protein>
    <submittedName>
        <fullName evidence="1">Uncharacterized protein</fullName>
    </submittedName>
</protein>
<sequence>MTMFVPGIKTKIDPRTGRKVNDLADANWHLTVLMGHNTDNLIVHDRLQFDCAVIRAGLHNKRNQHDSYGTIQTKNDPRTGRKENDFAEAGWYITALMGHDTDNLIIHGHFYVVWDNSVSGGFRTVRNNSERKHVPQMRRGLRPRIGPWSEDIRHLS</sequence>
<comment type="caution">
    <text evidence="1">The sequence shown here is derived from an EMBL/GenBank/DDBJ whole genome shotgun (WGS) entry which is preliminary data.</text>
</comment>